<protein>
    <submittedName>
        <fullName evidence="2">Uncharacterized protein</fullName>
    </submittedName>
</protein>
<accession>A0ABY7HEZ2</accession>
<sequence length="67" mass="7421">MTSHSFAGRPPRILTDADEVTLGKAVKRRLAELDRGEVELIPADQVLQEVFGPSTGPEKPTRARRPR</sequence>
<dbReference type="EMBL" id="CP114040">
    <property type="protein sequence ID" value="WAS97856.1"/>
    <property type="molecule type" value="Genomic_DNA"/>
</dbReference>
<proteinExistence type="predicted"/>
<evidence type="ECO:0000313" key="2">
    <source>
        <dbReference type="EMBL" id="WAS97856.1"/>
    </source>
</evidence>
<reference evidence="2" key="1">
    <citation type="submission" date="2022-11" db="EMBL/GenBank/DDBJ databases">
        <title>Minimal conservation of predation-associated metabolite biosynthetic gene clusters underscores biosynthetic potential of Myxococcota including descriptions for ten novel species: Archangium lansinium sp. nov., Myxococcus landrumus sp. nov., Nannocystis bai.</title>
        <authorList>
            <person name="Ahearne A."/>
            <person name="Stevens C."/>
            <person name="Dowd S."/>
        </authorList>
    </citation>
    <scope>NUCLEOTIDE SEQUENCE</scope>
    <source>
        <strain evidence="2">Fl3</strain>
    </source>
</reference>
<feature type="region of interest" description="Disordered" evidence="1">
    <location>
        <begin position="48"/>
        <end position="67"/>
    </location>
</feature>
<evidence type="ECO:0000313" key="3">
    <source>
        <dbReference type="Proteomes" id="UP001164459"/>
    </source>
</evidence>
<name>A0ABY7HEZ2_9BACT</name>
<gene>
    <name evidence="2" type="ORF">O0S08_17075</name>
</gene>
<organism evidence="2 3">
    <name type="scientific">Nannocystis punicea</name>
    <dbReference type="NCBI Taxonomy" id="2995304"/>
    <lineage>
        <taxon>Bacteria</taxon>
        <taxon>Pseudomonadati</taxon>
        <taxon>Myxococcota</taxon>
        <taxon>Polyangia</taxon>
        <taxon>Nannocystales</taxon>
        <taxon>Nannocystaceae</taxon>
        <taxon>Nannocystis</taxon>
    </lineage>
</organism>
<dbReference type="RefSeq" id="WP_269040222.1">
    <property type="nucleotide sequence ID" value="NZ_CP114040.1"/>
</dbReference>
<keyword evidence="3" id="KW-1185">Reference proteome</keyword>
<evidence type="ECO:0000256" key="1">
    <source>
        <dbReference type="SAM" id="MobiDB-lite"/>
    </source>
</evidence>
<dbReference type="Proteomes" id="UP001164459">
    <property type="component" value="Chromosome"/>
</dbReference>